<keyword evidence="3" id="KW-1185">Reference proteome</keyword>
<dbReference type="Proteomes" id="UP001302274">
    <property type="component" value="Unassembled WGS sequence"/>
</dbReference>
<organism evidence="2 3">
    <name type="scientific">Bacteriovorax antarcticus</name>
    <dbReference type="NCBI Taxonomy" id="3088717"/>
    <lineage>
        <taxon>Bacteria</taxon>
        <taxon>Pseudomonadati</taxon>
        <taxon>Bdellovibrionota</taxon>
        <taxon>Bacteriovoracia</taxon>
        <taxon>Bacteriovoracales</taxon>
        <taxon>Bacteriovoracaceae</taxon>
        <taxon>Bacteriovorax</taxon>
    </lineage>
</organism>
<reference evidence="2 3" key="1">
    <citation type="submission" date="2023-11" db="EMBL/GenBank/DDBJ databases">
        <title>A Novel Polar Bacteriovorax (B. antarcticus) Isolated from the Biocrust in Antarctica.</title>
        <authorList>
            <person name="Mun W."/>
            <person name="Choi S.Y."/>
            <person name="Mitchell R.J."/>
        </authorList>
    </citation>
    <scope>NUCLEOTIDE SEQUENCE [LARGE SCALE GENOMIC DNA]</scope>
    <source>
        <strain evidence="2 3">PP10</strain>
    </source>
</reference>
<dbReference type="InterPro" id="IPR000182">
    <property type="entry name" value="GNAT_dom"/>
</dbReference>
<name>A0ABU5VP19_9BACT</name>
<gene>
    <name evidence="2" type="ORF">SHI21_01140</name>
</gene>
<dbReference type="SUPFAM" id="SSF55729">
    <property type="entry name" value="Acyl-CoA N-acyltransferases (Nat)"/>
    <property type="match status" value="1"/>
</dbReference>
<evidence type="ECO:0000313" key="3">
    <source>
        <dbReference type="Proteomes" id="UP001302274"/>
    </source>
</evidence>
<dbReference type="CDD" id="cd04301">
    <property type="entry name" value="NAT_SF"/>
    <property type="match status" value="1"/>
</dbReference>
<comment type="caution">
    <text evidence="2">The sequence shown here is derived from an EMBL/GenBank/DDBJ whole genome shotgun (WGS) entry which is preliminary data.</text>
</comment>
<protein>
    <submittedName>
        <fullName evidence="2">GNAT family N-acetyltransferase</fullName>
    </submittedName>
</protein>
<dbReference type="RefSeq" id="WP_323574274.1">
    <property type="nucleotide sequence ID" value="NZ_JAYGJQ010000001.1"/>
</dbReference>
<proteinExistence type="predicted"/>
<dbReference type="PROSITE" id="PS51186">
    <property type="entry name" value="GNAT"/>
    <property type="match status" value="1"/>
</dbReference>
<sequence>MAVIIRQATHQDAAEIANVHINSWREAYVGLLPQEFLDDRPLYFKNRYQLWKRVTTDPEQVTFVAECSDNGIVGFANGKVARDPEYKDYAEVYAIYLLKKYHHQGLGFQLLKNYFNVFKARGFTKGYLWVLDGNPTIDFYKKAGGVYKGHSKEENVADQKMTELCLVWDDIDLEKK</sequence>
<feature type="domain" description="N-acetyltransferase" evidence="1">
    <location>
        <begin position="3"/>
        <end position="174"/>
    </location>
</feature>
<dbReference type="Gene3D" id="3.40.630.30">
    <property type="match status" value="1"/>
</dbReference>
<evidence type="ECO:0000259" key="1">
    <source>
        <dbReference type="PROSITE" id="PS51186"/>
    </source>
</evidence>
<dbReference type="InterPro" id="IPR016181">
    <property type="entry name" value="Acyl_CoA_acyltransferase"/>
</dbReference>
<accession>A0ABU5VP19</accession>
<dbReference type="EMBL" id="JAYGJQ010000001">
    <property type="protein sequence ID" value="MEA9354786.1"/>
    <property type="molecule type" value="Genomic_DNA"/>
</dbReference>
<dbReference type="Pfam" id="PF00583">
    <property type="entry name" value="Acetyltransf_1"/>
    <property type="match status" value="1"/>
</dbReference>
<evidence type="ECO:0000313" key="2">
    <source>
        <dbReference type="EMBL" id="MEA9354786.1"/>
    </source>
</evidence>